<accession>A0AAE1NWV5</accession>
<sequence length="230" mass="25083">MARGSKVRVGGRAKLVEKAVKEEGGKKRREDISVRQETIPKPLPASPSSLLIPTPPFPTPPFPTPPFPTSLIPNLIHSQPHPFPTPPFPTPPSPTSTIPNLNHPQPQPSPTSTIPNLNHPQPLHSQPQPSPILTIPNPSQLTIHLPGSFYQLLPNLNFNQPIPTFLQLFPELLTTLYPKGSFTLTLPQLHPNPSPSFTLTLPQLHPNPSPSFTLTLPPHSFTLILPTASP</sequence>
<proteinExistence type="predicted"/>
<reference evidence="2" key="1">
    <citation type="submission" date="2023-11" db="EMBL/GenBank/DDBJ databases">
        <title>Genome assemblies of two species of porcelain crab, Petrolisthes cinctipes and Petrolisthes manimaculis (Anomura: Porcellanidae).</title>
        <authorList>
            <person name="Angst P."/>
        </authorList>
    </citation>
    <scope>NUCLEOTIDE SEQUENCE</scope>
    <source>
        <strain evidence="2">PB745_02</strain>
        <tissue evidence="2">Gill</tissue>
    </source>
</reference>
<organism evidence="2 3">
    <name type="scientific">Petrolisthes manimaculis</name>
    <dbReference type="NCBI Taxonomy" id="1843537"/>
    <lineage>
        <taxon>Eukaryota</taxon>
        <taxon>Metazoa</taxon>
        <taxon>Ecdysozoa</taxon>
        <taxon>Arthropoda</taxon>
        <taxon>Crustacea</taxon>
        <taxon>Multicrustacea</taxon>
        <taxon>Malacostraca</taxon>
        <taxon>Eumalacostraca</taxon>
        <taxon>Eucarida</taxon>
        <taxon>Decapoda</taxon>
        <taxon>Pleocyemata</taxon>
        <taxon>Anomura</taxon>
        <taxon>Galatheoidea</taxon>
        <taxon>Porcellanidae</taxon>
        <taxon>Petrolisthes</taxon>
    </lineage>
</organism>
<evidence type="ECO:0000313" key="2">
    <source>
        <dbReference type="EMBL" id="KAK4297759.1"/>
    </source>
</evidence>
<gene>
    <name evidence="2" type="ORF">Pmani_029849</name>
</gene>
<dbReference type="EMBL" id="JAWZYT010003574">
    <property type="protein sequence ID" value="KAK4297759.1"/>
    <property type="molecule type" value="Genomic_DNA"/>
</dbReference>
<keyword evidence="3" id="KW-1185">Reference proteome</keyword>
<feature type="compositionally biased region" description="Basic and acidic residues" evidence="1">
    <location>
        <begin position="20"/>
        <end position="34"/>
    </location>
</feature>
<name>A0AAE1NWV5_9EUCA</name>
<dbReference type="Proteomes" id="UP001292094">
    <property type="component" value="Unassembled WGS sequence"/>
</dbReference>
<feature type="compositionally biased region" description="Pro residues" evidence="1">
    <location>
        <begin position="81"/>
        <end position="94"/>
    </location>
</feature>
<feature type="region of interest" description="Disordered" evidence="1">
    <location>
        <begin position="20"/>
        <end position="134"/>
    </location>
</feature>
<feature type="compositionally biased region" description="Pro residues" evidence="1">
    <location>
        <begin position="53"/>
        <end position="68"/>
    </location>
</feature>
<evidence type="ECO:0000313" key="3">
    <source>
        <dbReference type="Proteomes" id="UP001292094"/>
    </source>
</evidence>
<protein>
    <submittedName>
        <fullName evidence="2">Uncharacterized protein</fullName>
    </submittedName>
</protein>
<evidence type="ECO:0000256" key="1">
    <source>
        <dbReference type="SAM" id="MobiDB-lite"/>
    </source>
</evidence>
<comment type="caution">
    <text evidence="2">The sequence shown here is derived from an EMBL/GenBank/DDBJ whole genome shotgun (WGS) entry which is preliminary data.</text>
</comment>
<dbReference type="AlphaFoldDB" id="A0AAE1NWV5"/>